<evidence type="ECO:0000313" key="3">
    <source>
        <dbReference type="Proteomes" id="UP000231154"/>
    </source>
</evidence>
<evidence type="ECO:0000256" key="1">
    <source>
        <dbReference type="SAM" id="Phobius"/>
    </source>
</evidence>
<evidence type="ECO:0000313" key="2">
    <source>
        <dbReference type="EMBL" id="PIR27181.1"/>
    </source>
</evidence>
<keyword evidence="1" id="KW-0472">Membrane</keyword>
<gene>
    <name evidence="2" type="ORF">COV40_02310</name>
</gene>
<reference evidence="2 3" key="1">
    <citation type="submission" date="2017-09" db="EMBL/GenBank/DDBJ databases">
        <title>Depth-based differentiation of microbial function through sediment-hosted aquifers and enrichment of novel symbionts in the deep terrestrial subsurface.</title>
        <authorList>
            <person name="Probst A.J."/>
            <person name="Ladd B."/>
            <person name="Jarett J.K."/>
            <person name="Geller-Mcgrath D.E."/>
            <person name="Sieber C.M."/>
            <person name="Emerson J.B."/>
            <person name="Anantharaman K."/>
            <person name="Thomas B.C."/>
            <person name="Malmstrom R."/>
            <person name="Stieglmeier M."/>
            <person name="Klingl A."/>
            <person name="Woyke T."/>
            <person name="Ryan C.M."/>
            <person name="Banfield J.F."/>
        </authorList>
    </citation>
    <scope>NUCLEOTIDE SEQUENCE [LARGE SCALE GENOMIC DNA]</scope>
    <source>
        <strain evidence="2">CG11_big_fil_rev_8_21_14_0_20_42_15</strain>
    </source>
</reference>
<dbReference type="AlphaFoldDB" id="A0A2H0PYQ3"/>
<keyword evidence="1" id="KW-1133">Transmembrane helix</keyword>
<name>A0A2H0PYQ3_9BACT</name>
<protein>
    <submittedName>
        <fullName evidence="2">Uncharacterized protein</fullName>
    </submittedName>
</protein>
<proteinExistence type="predicted"/>
<sequence length="365" mass="42962">MENWELEKVIISSMISFFGGGIVILVLFLFPEKVEKWIALLWKLISLFYKEGQKKYIAHDIQGKVNEFTNKKLSQEIKNYTPVGIEIEWIEEGQTPEEFFSDNKVIIRMRKSENQNKNLVAASMAFVSQSLLRKAKKYISDSQKESIDLFVVNKILKHEEPDIVDQFIQNFLFKMVDSRQKISEFFEKYNCIDKAGLFFPVFIQEMTFLGEKIFGGRKDQQIIIEVNKMIDFLESYSKREIREDEIEKNFEGNYCRFALIIIAKAKKVGIGDTGPYTRYIEDLIRQGIENIYIVGPSKAENLNFIGRVSQQASLDHKLEKYNEKEYKAYIIKKGERIQVKTYLLVLRNPERQYYFDSEDQRKAIQ</sequence>
<organism evidence="2 3">
    <name type="scientific">Candidatus Berkelbacteria bacterium CG11_big_fil_rev_8_21_14_0_20_42_15</name>
    <dbReference type="NCBI Taxonomy" id="1974517"/>
    <lineage>
        <taxon>Bacteria</taxon>
        <taxon>Candidatus Berkelbacteria</taxon>
    </lineage>
</organism>
<dbReference type="EMBL" id="PCXF01000066">
    <property type="protein sequence ID" value="PIR27181.1"/>
    <property type="molecule type" value="Genomic_DNA"/>
</dbReference>
<dbReference type="Proteomes" id="UP000231154">
    <property type="component" value="Unassembled WGS sequence"/>
</dbReference>
<comment type="caution">
    <text evidence="2">The sequence shown here is derived from an EMBL/GenBank/DDBJ whole genome shotgun (WGS) entry which is preliminary data.</text>
</comment>
<accession>A0A2H0PYQ3</accession>
<feature type="transmembrane region" description="Helical" evidence="1">
    <location>
        <begin position="9"/>
        <end position="30"/>
    </location>
</feature>
<keyword evidence="1" id="KW-0812">Transmembrane</keyword>